<evidence type="ECO:0000313" key="1">
    <source>
        <dbReference type="EMBL" id="MFC0390592.1"/>
    </source>
</evidence>
<feature type="non-terminal residue" evidence="1">
    <location>
        <position position="1"/>
    </location>
</feature>
<name>A0ABV6J4V5_9BACL</name>
<comment type="caution">
    <text evidence="1">The sequence shown here is derived from an EMBL/GenBank/DDBJ whole genome shotgun (WGS) entry which is preliminary data.</text>
</comment>
<evidence type="ECO:0000313" key="2">
    <source>
        <dbReference type="Proteomes" id="UP001589818"/>
    </source>
</evidence>
<dbReference type="EMBL" id="JBHLVF010000008">
    <property type="protein sequence ID" value="MFC0390592.1"/>
    <property type="molecule type" value="Genomic_DNA"/>
</dbReference>
<sequence length="89" mass="9636">LSISVSEVGEVSKWIRGLYSFWVLQLVKVYEGPRIGSCNGRKGSNSCCTEWEAMAVRPFLGVTAGESVQAAVLQQQCMTEVGCSTTARC</sequence>
<reference evidence="1 2" key="1">
    <citation type="submission" date="2024-09" db="EMBL/GenBank/DDBJ databases">
        <authorList>
            <person name="Sun Q."/>
            <person name="Mori K."/>
        </authorList>
    </citation>
    <scope>NUCLEOTIDE SEQUENCE [LARGE SCALE GENOMIC DNA]</scope>
    <source>
        <strain evidence="1 2">CCM 4839</strain>
    </source>
</reference>
<dbReference type="Proteomes" id="UP001589818">
    <property type="component" value="Unassembled WGS sequence"/>
</dbReference>
<keyword evidence="2" id="KW-1185">Reference proteome</keyword>
<accession>A0ABV6J4V5</accession>
<organism evidence="1 2">
    <name type="scientific">Paenibacillus mendelii</name>
    <dbReference type="NCBI Taxonomy" id="206163"/>
    <lineage>
        <taxon>Bacteria</taxon>
        <taxon>Bacillati</taxon>
        <taxon>Bacillota</taxon>
        <taxon>Bacilli</taxon>
        <taxon>Bacillales</taxon>
        <taxon>Paenibacillaceae</taxon>
        <taxon>Paenibacillus</taxon>
    </lineage>
</organism>
<dbReference type="RefSeq" id="WP_379123709.1">
    <property type="nucleotide sequence ID" value="NZ_JBHLVF010000008.1"/>
</dbReference>
<protein>
    <submittedName>
        <fullName evidence="1">Uncharacterized protein</fullName>
    </submittedName>
</protein>
<gene>
    <name evidence="1" type="ORF">ACFFJ8_04275</name>
</gene>
<proteinExistence type="predicted"/>